<reference evidence="1" key="1">
    <citation type="submission" date="2022-08" db="EMBL/GenBank/DDBJ databases">
        <title>Genome Sequence of Fusarium decemcellulare.</title>
        <authorList>
            <person name="Buettner E."/>
        </authorList>
    </citation>
    <scope>NUCLEOTIDE SEQUENCE</scope>
    <source>
        <strain evidence="1">Babe19</strain>
    </source>
</reference>
<proteinExistence type="predicted"/>
<evidence type="ECO:0000313" key="2">
    <source>
        <dbReference type="Proteomes" id="UP001148629"/>
    </source>
</evidence>
<dbReference type="Proteomes" id="UP001148629">
    <property type="component" value="Unassembled WGS sequence"/>
</dbReference>
<protein>
    <submittedName>
        <fullName evidence="1">Uncharacterized protein</fullName>
    </submittedName>
</protein>
<comment type="caution">
    <text evidence="1">The sequence shown here is derived from an EMBL/GenBank/DDBJ whole genome shotgun (WGS) entry which is preliminary data.</text>
</comment>
<organism evidence="1 2">
    <name type="scientific">Fusarium decemcellulare</name>
    <dbReference type="NCBI Taxonomy" id="57161"/>
    <lineage>
        <taxon>Eukaryota</taxon>
        <taxon>Fungi</taxon>
        <taxon>Dikarya</taxon>
        <taxon>Ascomycota</taxon>
        <taxon>Pezizomycotina</taxon>
        <taxon>Sordariomycetes</taxon>
        <taxon>Hypocreomycetidae</taxon>
        <taxon>Hypocreales</taxon>
        <taxon>Nectriaceae</taxon>
        <taxon>Fusarium</taxon>
        <taxon>Fusarium decemcellulare species complex</taxon>
    </lineage>
</organism>
<sequence length="515" mass="58962">MPSIWALPKNPLDPSGAANVSTGVSFVLLLLFGLFISRCYQAFFSPLAKVPGPLLAKFTRGWQILKYYQGNWHSDIEWLHKKYGPVVRIAPNEVSFVDHAALRQLYSYAKAAPKTDWYNVWNPSKTKSISFFAETNIPQHAKRRRQVAQAYSMSSVLAAETFIQKVADETWIQFHKMAREGKTLDLDWWVTGFAYDVVGELGFGEPFGFIKAGEDKNGIMDSVLTAFTNMGNLGYIPGQTFWIRNPVSKFLSRYIGKDNVNAYPNFLAQVNKRILERRARGNSDRRDMLQQFFEAKTDKREPISHADVLSEAANVLGAGADTTSIGIKACLGFLLLNPDRYRQLQKELDTYWAENDLNSNEITYKQCLEIPLLQAVVKESTRLHPSIIFQLPRVVPPEGITIRKYFIPGNAHVSMSPRVMNRDKEVFGDDAEVWRPERWLEEPERAKYMDSMLATFGYGSRSCIGKNIALVEMSKFVAQFLHQFDAKVVNEACPWKLYTIWMCIQQEMWIRVMER</sequence>
<name>A0ACC1SFV3_9HYPO</name>
<keyword evidence="2" id="KW-1185">Reference proteome</keyword>
<dbReference type="EMBL" id="JANRMS010000489">
    <property type="protein sequence ID" value="KAJ3538936.1"/>
    <property type="molecule type" value="Genomic_DNA"/>
</dbReference>
<evidence type="ECO:0000313" key="1">
    <source>
        <dbReference type="EMBL" id="KAJ3538936.1"/>
    </source>
</evidence>
<gene>
    <name evidence="1" type="ORF">NM208_g5689</name>
</gene>
<accession>A0ACC1SFV3</accession>